<dbReference type="PANTHER" id="PTHR10916">
    <property type="entry name" value="60S RIBOSOMAL PROTEIN L35/50S RIBOSOMAL PROTEIN L29"/>
    <property type="match status" value="1"/>
</dbReference>
<dbReference type="Pfam" id="PF00831">
    <property type="entry name" value="Ribosomal_L29"/>
    <property type="match status" value="1"/>
</dbReference>
<dbReference type="CDD" id="cd00427">
    <property type="entry name" value="Ribosomal_L29_HIP"/>
    <property type="match status" value="1"/>
</dbReference>
<evidence type="ECO:0000256" key="4">
    <source>
        <dbReference type="ARBA" id="ARBA00035204"/>
    </source>
</evidence>
<evidence type="ECO:0000313" key="7">
    <source>
        <dbReference type="Proteomes" id="UP000298738"/>
    </source>
</evidence>
<gene>
    <name evidence="5" type="primary">rpmC</name>
    <name evidence="6" type="ORF">D9V68_02635</name>
</gene>
<dbReference type="GO" id="GO:0003735">
    <property type="term" value="F:structural constituent of ribosome"/>
    <property type="evidence" value="ECO:0007669"/>
    <property type="project" value="InterPro"/>
</dbReference>
<dbReference type="GO" id="GO:0022625">
    <property type="term" value="C:cytosolic large ribosomal subunit"/>
    <property type="evidence" value="ECO:0007669"/>
    <property type="project" value="TreeGrafter"/>
</dbReference>
<dbReference type="HAMAP" id="MF_00374">
    <property type="entry name" value="Ribosomal_uL29"/>
    <property type="match status" value="1"/>
</dbReference>
<reference evidence="6 7" key="2">
    <citation type="submission" date="2019-05" db="EMBL/GenBank/DDBJ databases">
        <title>Genome evolution of the obligate endosymbiont Buchnera aphidicola.</title>
        <authorList>
            <person name="Moran N.A."/>
        </authorList>
    </citation>
    <scope>NUCLEOTIDE SEQUENCE [LARGE SCALE GENOMIC DNA]</scope>
    <source>
        <strain evidence="6 7">Hla</strain>
    </source>
</reference>
<dbReference type="InterPro" id="IPR001854">
    <property type="entry name" value="Ribosomal_uL29"/>
</dbReference>
<evidence type="ECO:0000256" key="5">
    <source>
        <dbReference type="HAMAP-Rule" id="MF_00374"/>
    </source>
</evidence>
<reference evidence="6 7" key="1">
    <citation type="submission" date="2018-12" db="EMBL/GenBank/DDBJ databases">
        <authorList>
            <person name="Chong R.A."/>
        </authorList>
    </citation>
    <scope>NUCLEOTIDE SEQUENCE [LARGE SCALE GENOMIC DNA]</scope>
    <source>
        <strain evidence="6 7">Hla</strain>
    </source>
</reference>
<sequence>MKTVELRKKEKKDLNIELLQLLREQFNLRMQSVSGKLKQPHLLRKVRRNIARIKTLLTQKERIK</sequence>
<dbReference type="AlphaFoldDB" id="A0A4D6XXD1"/>
<dbReference type="GO" id="GO:0006412">
    <property type="term" value="P:translation"/>
    <property type="evidence" value="ECO:0007669"/>
    <property type="project" value="UniProtKB-UniRule"/>
</dbReference>
<dbReference type="OrthoDB" id="9815192at2"/>
<evidence type="ECO:0000256" key="1">
    <source>
        <dbReference type="ARBA" id="ARBA00009254"/>
    </source>
</evidence>
<name>A0A4D6XXD1_9GAMM</name>
<dbReference type="InterPro" id="IPR018254">
    <property type="entry name" value="Ribosomal_uL29_CS"/>
</dbReference>
<evidence type="ECO:0000256" key="3">
    <source>
        <dbReference type="ARBA" id="ARBA00023274"/>
    </source>
</evidence>
<evidence type="ECO:0000313" key="6">
    <source>
        <dbReference type="EMBL" id="QCI21223.1"/>
    </source>
</evidence>
<dbReference type="Proteomes" id="UP000298738">
    <property type="component" value="Chromosome"/>
</dbReference>
<dbReference type="EMBL" id="CP034876">
    <property type="protein sequence ID" value="QCI21223.1"/>
    <property type="molecule type" value="Genomic_DNA"/>
</dbReference>
<dbReference type="Gene3D" id="6.10.140.1970">
    <property type="match status" value="1"/>
</dbReference>
<keyword evidence="3 5" id="KW-0687">Ribonucleoprotein</keyword>
<dbReference type="InterPro" id="IPR036049">
    <property type="entry name" value="Ribosomal_uL29_sf"/>
</dbReference>
<protein>
    <recommendedName>
        <fullName evidence="4 5">Large ribosomal subunit protein uL29</fullName>
    </recommendedName>
</protein>
<dbReference type="RefSeq" id="WP_158358069.1">
    <property type="nucleotide sequence ID" value="NZ_CP034876.1"/>
</dbReference>
<accession>A0A4D6XXD1</accession>
<evidence type="ECO:0000256" key="2">
    <source>
        <dbReference type="ARBA" id="ARBA00022980"/>
    </source>
</evidence>
<dbReference type="SUPFAM" id="SSF46561">
    <property type="entry name" value="Ribosomal protein L29 (L29p)"/>
    <property type="match status" value="1"/>
</dbReference>
<dbReference type="PROSITE" id="PS00579">
    <property type="entry name" value="RIBOSOMAL_L29"/>
    <property type="match status" value="1"/>
</dbReference>
<comment type="similarity">
    <text evidence="1 5">Belongs to the universal ribosomal protein uL29 family.</text>
</comment>
<dbReference type="PANTHER" id="PTHR10916:SF0">
    <property type="entry name" value="LARGE RIBOSOMAL SUBUNIT PROTEIN UL29C"/>
    <property type="match status" value="1"/>
</dbReference>
<dbReference type="NCBIfam" id="TIGR00012">
    <property type="entry name" value="L29"/>
    <property type="match status" value="1"/>
</dbReference>
<proteinExistence type="inferred from homology"/>
<dbReference type="InterPro" id="IPR050063">
    <property type="entry name" value="Ribosomal_protein_uL29"/>
</dbReference>
<keyword evidence="2 5" id="KW-0689">Ribosomal protein</keyword>
<organism evidence="6 7">
    <name type="scientific">Buchnera aphidicola</name>
    <name type="common">Hyperomyzus lactucae</name>
    <dbReference type="NCBI Taxonomy" id="1241860"/>
    <lineage>
        <taxon>Bacteria</taxon>
        <taxon>Pseudomonadati</taxon>
        <taxon>Pseudomonadota</taxon>
        <taxon>Gammaproteobacteria</taxon>
        <taxon>Enterobacterales</taxon>
        <taxon>Erwiniaceae</taxon>
        <taxon>Buchnera</taxon>
    </lineage>
</organism>